<feature type="region of interest" description="Disordered" evidence="1">
    <location>
        <begin position="25"/>
        <end position="46"/>
    </location>
</feature>
<evidence type="ECO:0000313" key="3">
    <source>
        <dbReference type="Proteomes" id="UP000003793"/>
    </source>
</evidence>
<reference evidence="2 3" key="2">
    <citation type="submission" date="2009-03" db="EMBL/GenBank/DDBJ databases">
        <title>Draft genome sequence of Coprococcus comes (ATCC 27758).</title>
        <authorList>
            <person name="Sudarsanam P."/>
            <person name="Ley R."/>
            <person name="Guruge J."/>
            <person name="Turnbaugh P.J."/>
            <person name="Mahowald M."/>
            <person name="Liep D."/>
            <person name="Gordon J."/>
        </authorList>
    </citation>
    <scope>NUCLEOTIDE SEQUENCE [LARGE SCALE GENOMIC DNA]</scope>
    <source>
        <strain evidence="2 3">ATCC 27758</strain>
    </source>
</reference>
<dbReference type="Proteomes" id="UP000003793">
    <property type="component" value="Unassembled WGS sequence"/>
</dbReference>
<evidence type="ECO:0000313" key="2">
    <source>
        <dbReference type="EMBL" id="EEG89666.1"/>
    </source>
</evidence>
<proteinExistence type="predicted"/>
<evidence type="ECO:0000256" key="1">
    <source>
        <dbReference type="SAM" id="MobiDB-lite"/>
    </source>
</evidence>
<sequence>MNKRNRKEMKHDQDQHYGGMIAHCDSDTAKESFSRPVYGSRQELEDAEQEKYLAEWNKRLKERKKRKDERN</sequence>
<accession>C0BA24</accession>
<comment type="caution">
    <text evidence="2">The sequence shown here is derived from an EMBL/GenBank/DDBJ whole genome shotgun (WGS) entry which is preliminary data.</text>
</comment>
<dbReference type="HOGENOM" id="CLU_2733094_0_0_9"/>
<dbReference type="AlphaFoldDB" id="C0BA24"/>
<feature type="region of interest" description="Disordered" evidence="1">
    <location>
        <begin position="1"/>
        <end position="20"/>
    </location>
</feature>
<name>C0BA24_9FIRM</name>
<dbReference type="GeneID" id="92825013"/>
<dbReference type="RefSeq" id="WP_008375393.1">
    <property type="nucleotide sequence ID" value="NZ_CP102277.1"/>
</dbReference>
<protein>
    <submittedName>
        <fullName evidence="2">Uncharacterized protein</fullName>
    </submittedName>
</protein>
<dbReference type="EMBL" id="ABVR01000041">
    <property type="protein sequence ID" value="EEG89666.1"/>
    <property type="molecule type" value="Genomic_DNA"/>
</dbReference>
<reference evidence="2 3" key="1">
    <citation type="submission" date="2009-02" db="EMBL/GenBank/DDBJ databases">
        <authorList>
            <person name="Fulton L."/>
            <person name="Clifton S."/>
            <person name="Fulton B."/>
            <person name="Xu J."/>
            <person name="Minx P."/>
            <person name="Pepin K.H."/>
            <person name="Johnson M."/>
            <person name="Bhonagiri V."/>
            <person name="Nash W.E."/>
            <person name="Mardis E.R."/>
            <person name="Wilson R.K."/>
        </authorList>
    </citation>
    <scope>NUCLEOTIDE SEQUENCE [LARGE SCALE GENOMIC DNA]</scope>
    <source>
        <strain evidence="2 3">ATCC 27758</strain>
    </source>
</reference>
<gene>
    <name evidence="2" type="ORF">COPCOM_02651</name>
</gene>
<organism evidence="2 3">
    <name type="scientific">Coprococcus comes ATCC 27758</name>
    <dbReference type="NCBI Taxonomy" id="470146"/>
    <lineage>
        <taxon>Bacteria</taxon>
        <taxon>Bacillati</taxon>
        <taxon>Bacillota</taxon>
        <taxon>Clostridia</taxon>
        <taxon>Lachnospirales</taxon>
        <taxon>Lachnospiraceae</taxon>
        <taxon>Coprococcus</taxon>
    </lineage>
</organism>